<keyword evidence="6" id="KW-1000">Mitochondrion outer membrane</keyword>
<dbReference type="PANTHER" id="PTHR46722:SF1">
    <property type="entry name" value="MITOCHONDRIAL IMPORT RECEPTOR SUBUNIT TOM7 HOMOLOG"/>
    <property type="match status" value="1"/>
</dbReference>
<evidence type="ECO:0000256" key="5">
    <source>
        <dbReference type="ARBA" id="ARBA00022692"/>
    </source>
</evidence>
<dbReference type="WBParaSite" id="PgR029_g038_t01">
    <property type="protein sequence ID" value="PgR029_g038_t01"/>
    <property type="gene ID" value="PgR029_g038"/>
</dbReference>
<evidence type="ECO:0000256" key="4">
    <source>
        <dbReference type="ARBA" id="ARBA00022448"/>
    </source>
</evidence>
<keyword evidence="12" id="KW-1185">Reference proteome</keyword>
<dbReference type="GO" id="GO:0005742">
    <property type="term" value="C:mitochondrial outer membrane translocase complex"/>
    <property type="evidence" value="ECO:0007669"/>
    <property type="project" value="InterPro"/>
</dbReference>
<keyword evidence="9" id="KW-0496">Mitochondrion</keyword>
<keyword evidence="5" id="KW-0812">Transmembrane</keyword>
<evidence type="ECO:0000313" key="14">
    <source>
        <dbReference type="WBParaSite" id="PgR029_g038_t02"/>
    </source>
</evidence>
<protein>
    <recommendedName>
        <fullName evidence="3">Mitochondrial import receptor subunit TOM7 homolog</fullName>
    </recommendedName>
    <alternativeName>
        <fullName evidence="11">Translocase of outer membrane 7 kDa subunit homolog</fullName>
    </alternativeName>
</protein>
<evidence type="ECO:0000256" key="2">
    <source>
        <dbReference type="ARBA" id="ARBA00010917"/>
    </source>
</evidence>
<dbReference type="WBParaSite" id="PgR029_g038_t02">
    <property type="protein sequence ID" value="PgR029_g038_t02"/>
    <property type="gene ID" value="PgR029_g038"/>
</dbReference>
<reference evidence="13 14" key="1">
    <citation type="submission" date="2022-11" db="UniProtKB">
        <authorList>
            <consortium name="WormBaseParasite"/>
        </authorList>
    </citation>
    <scope>IDENTIFICATION</scope>
</reference>
<dbReference type="GO" id="GO:1903955">
    <property type="term" value="P:positive regulation of protein targeting to mitochondrion"/>
    <property type="evidence" value="ECO:0007669"/>
    <property type="project" value="TreeGrafter"/>
</dbReference>
<dbReference type="Proteomes" id="UP000887569">
    <property type="component" value="Unplaced"/>
</dbReference>
<comment type="subcellular location">
    <subcellularLocation>
        <location evidence="1">Mitochondrion outer membrane</location>
        <topology evidence="1">Single-pass membrane protein</topology>
    </subcellularLocation>
</comment>
<dbReference type="AlphaFoldDB" id="A0A915B726"/>
<sequence>LLYTQKMKLSAAQQQFISRAVDCFRLGVQWGFVPFILYLGFRQGAEPLPNGQIVPLTLLSLLWG</sequence>
<evidence type="ECO:0000256" key="10">
    <source>
        <dbReference type="ARBA" id="ARBA00023136"/>
    </source>
</evidence>
<evidence type="ECO:0000256" key="3">
    <source>
        <dbReference type="ARBA" id="ARBA00014537"/>
    </source>
</evidence>
<evidence type="ECO:0000256" key="11">
    <source>
        <dbReference type="ARBA" id="ARBA00032786"/>
    </source>
</evidence>
<keyword evidence="10" id="KW-0472">Membrane</keyword>
<keyword evidence="7" id="KW-0653">Protein transport</keyword>
<evidence type="ECO:0000313" key="12">
    <source>
        <dbReference type="Proteomes" id="UP000887569"/>
    </source>
</evidence>
<evidence type="ECO:0000256" key="8">
    <source>
        <dbReference type="ARBA" id="ARBA00022989"/>
    </source>
</evidence>
<keyword evidence="4" id="KW-0813">Transport</keyword>
<name>A0A915B726_PARUN</name>
<evidence type="ECO:0000256" key="9">
    <source>
        <dbReference type="ARBA" id="ARBA00023128"/>
    </source>
</evidence>
<evidence type="ECO:0000256" key="1">
    <source>
        <dbReference type="ARBA" id="ARBA00004572"/>
    </source>
</evidence>
<evidence type="ECO:0000256" key="7">
    <source>
        <dbReference type="ARBA" id="ARBA00022927"/>
    </source>
</evidence>
<dbReference type="GO" id="GO:0030150">
    <property type="term" value="P:protein import into mitochondrial matrix"/>
    <property type="evidence" value="ECO:0007669"/>
    <property type="project" value="InterPro"/>
</dbReference>
<organism evidence="12 14">
    <name type="scientific">Parascaris univalens</name>
    <name type="common">Nematode worm</name>
    <dbReference type="NCBI Taxonomy" id="6257"/>
    <lineage>
        <taxon>Eukaryota</taxon>
        <taxon>Metazoa</taxon>
        <taxon>Ecdysozoa</taxon>
        <taxon>Nematoda</taxon>
        <taxon>Chromadorea</taxon>
        <taxon>Rhabditida</taxon>
        <taxon>Spirurina</taxon>
        <taxon>Ascaridomorpha</taxon>
        <taxon>Ascaridoidea</taxon>
        <taxon>Ascarididae</taxon>
        <taxon>Parascaris</taxon>
    </lineage>
</organism>
<accession>A0A915B726</accession>
<evidence type="ECO:0000256" key="6">
    <source>
        <dbReference type="ARBA" id="ARBA00022787"/>
    </source>
</evidence>
<evidence type="ECO:0000313" key="13">
    <source>
        <dbReference type="WBParaSite" id="PgR029_g038_t01"/>
    </source>
</evidence>
<dbReference type="Pfam" id="PF08038">
    <property type="entry name" value="Tom7"/>
    <property type="match status" value="1"/>
</dbReference>
<proteinExistence type="inferred from homology"/>
<keyword evidence="8" id="KW-1133">Transmembrane helix</keyword>
<dbReference type="InterPro" id="IPR012621">
    <property type="entry name" value="Tom7"/>
</dbReference>
<comment type="similarity">
    <text evidence="2">Belongs to the Tom7 family.</text>
</comment>
<dbReference type="PANTHER" id="PTHR46722">
    <property type="entry name" value="MITOCHONDRIAL IMPORT RECEPTOR SUBUNIT TOM7 HOMOLOG"/>
    <property type="match status" value="1"/>
</dbReference>